<dbReference type="AlphaFoldDB" id="A0A0G1XGD9"/>
<comment type="caution">
    <text evidence="1">The sequence shown here is derived from an EMBL/GenBank/DDBJ whole genome shotgun (WGS) entry which is preliminary data.</text>
</comment>
<accession>A0A0G1XGD9</accession>
<name>A0A0G1XGD9_9BACT</name>
<feature type="non-terminal residue" evidence="1">
    <location>
        <position position="137"/>
    </location>
</feature>
<gene>
    <name evidence="1" type="ORF">UY72_C0027G0001</name>
</gene>
<dbReference type="Proteomes" id="UP000034846">
    <property type="component" value="Unassembled WGS sequence"/>
</dbReference>
<sequence length="137" mass="15807">MSRVFFRPGSLTAHPNHQGNDYFLIDGQKVHFYTEAGTPYIVCDLEAPIHPELRKHVIKVTYQTRIDDHDHMKLIAQGEYIHGHFRADVRRSIQSNDKSGSHWVMWVNASAPTVSMLRRFLRPLLAGNDTPTHAYTR</sequence>
<dbReference type="EMBL" id="LCRD01000027">
    <property type="protein sequence ID" value="KKW29985.1"/>
    <property type="molecule type" value="Genomic_DNA"/>
</dbReference>
<organism evidence="1 2">
    <name type="scientific">Candidatus Uhrbacteria bacterium GW2011_GWD2_52_7</name>
    <dbReference type="NCBI Taxonomy" id="1618989"/>
    <lineage>
        <taxon>Bacteria</taxon>
        <taxon>Candidatus Uhriibacteriota</taxon>
    </lineage>
</organism>
<evidence type="ECO:0000313" key="2">
    <source>
        <dbReference type="Proteomes" id="UP000034846"/>
    </source>
</evidence>
<proteinExistence type="predicted"/>
<evidence type="ECO:0000313" key="1">
    <source>
        <dbReference type="EMBL" id="KKW29985.1"/>
    </source>
</evidence>
<reference evidence="1 2" key="1">
    <citation type="journal article" date="2015" name="Nature">
        <title>rRNA introns, odd ribosomes, and small enigmatic genomes across a large radiation of phyla.</title>
        <authorList>
            <person name="Brown C.T."/>
            <person name="Hug L.A."/>
            <person name="Thomas B.C."/>
            <person name="Sharon I."/>
            <person name="Castelle C.J."/>
            <person name="Singh A."/>
            <person name="Wilkins M.J."/>
            <person name="Williams K.H."/>
            <person name="Banfield J.F."/>
        </authorList>
    </citation>
    <scope>NUCLEOTIDE SEQUENCE [LARGE SCALE GENOMIC DNA]</scope>
</reference>
<protein>
    <submittedName>
        <fullName evidence="1">Uncharacterized protein</fullName>
    </submittedName>
</protein>